<comment type="caution">
    <text evidence="6">The sequence shown here is derived from an EMBL/GenBank/DDBJ whole genome shotgun (WGS) entry which is preliminary data.</text>
</comment>
<keyword evidence="3" id="KW-0143">Chaperone</keyword>
<keyword evidence="7" id="KW-1185">Reference proteome</keyword>
<protein>
    <recommendedName>
        <fullName evidence="5">Complex 1 LYR protein domain-containing protein</fullName>
    </recommendedName>
</protein>
<evidence type="ECO:0000256" key="4">
    <source>
        <dbReference type="ARBA" id="ARBA00025715"/>
    </source>
</evidence>
<evidence type="ECO:0000313" key="6">
    <source>
        <dbReference type="EMBL" id="OXV12012.1"/>
    </source>
</evidence>
<evidence type="ECO:0000256" key="2">
    <source>
        <dbReference type="ARBA" id="ARBA00023128"/>
    </source>
</evidence>
<accession>A0A232M6M7</accession>
<dbReference type="GO" id="GO:0005759">
    <property type="term" value="C:mitochondrial matrix"/>
    <property type="evidence" value="ECO:0007669"/>
    <property type="project" value="UniProtKB-SubCell"/>
</dbReference>
<gene>
    <name evidence="6" type="ORF">Egran_00225</name>
</gene>
<evidence type="ECO:0000313" key="7">
    <source>
        <dbReference type="Proteomes" id="UP000243515"/>
    </source>
</evidence>
<dbReference type="AlphaFoldDB" id="A0A232M6M7"/>
<sequence length="78" mass="9395">MGLSGLQREVLSLYRKCLREVRKKPTNAKVNFREHTRSEFRKYLNVNKKDFATIEYLLRRGYKQLELYSSPGIRNIWS</sequence>
<dbReference type="Pfam" id="PF05347">
    <property type="entry name" value="Complex1_LYR"/>
    <property type="match status" value="1"/>
</dbReference>
<comment type="subcellular location">
    <subcellularLocation>
        <location evidence="1">Mitochondrion matrix</location>
    </subcellularLocation>
</comment>
<comment type="similarity">
    <text evidence="4">Belongs to the complex I LYR family. SDHAF1 subfamily.</text>
</comment>
<dbReference type="CDD" id="cd20268">
    <property type="entry name" value="Complex1_LYR_SDHAF1_LYRM8"/>
    <property type="match status" value="1"/>
</dbReference>
<dbReference type="PANTHER" id="PTHR13675">
    <property type="entry name" value="LYR MOTIF-CONTAINING PROTEIN 2"/>
    <property type="match status" value="1"/>
</dbReference>
<evidence type="ECO:0000259" key="5">
    <source>
        <dbReference type="Pfam" id="PF05347"/>
    </source>
</evidence>
<proteinExistence type="inferred from homology"/>
<dbReference type="InterPro" id="IPR045295">
    <property type="entry name" value="Complex1_LYR_SDHAF1_LYRM8"/>
</dbReference>
<name>A0A232M6M7_9EURO</name>
<dbReference type="InterPro" id="IPR008011">
    <property type="entry name" value="Complex1_LYR_dom"/>
</dbReference>
<dbReference type="EMBL" id="NPHW01002181">
    <property type="protein sequence ID" value="OXV12012.1"/>
    <property type="molecule type" value="Genomic_DNA"/>
</dbReference>
<evidence type="ECO:0000256" key="3">
    <source>
        <dbReference type="ARBA" id="ARBA00023186"/>
    </source>
</evidence>
<dbReference type="OrthoDB" id="273010at2759"/>
<organism evidence="6 7">
    <name type="scientific">Elaphomyces granulatus</name>
    <dbReference type="NCBI Taxonomy" id="519963"/>
    <lineage>
        <taxon>Eukaryota</taxon>
        <taxon>Fungi</taxon>
        <taxon>Dikarya</taxon>
        <taxon>Ascomycota</taxon>
        <taxon>Pezizomycotina</taxon>
        <taxon>Eurotiomycetes</taxon>
        <taxon>Eurotiomycetidae</taxon>
        <taxon>Eurotiales</taxon>
        <taxon>Elaphomycetaceae</taxon>
        <taxon>Elaphomyces</taxon>
    </lineage>
</organism>
<dbReference type="Proteomes" id="UP000243515">
    <property type="component" value="Unassembled WGS sequence"/>
</dbReference>
<dbReference type="PANTHER" id="PTHR13675:SF1">
    <property type="entry name" value="SUCCINATE DEHYDROGENASE ASSEMBLY FACTOR 1, MITOCHONDRIAL"/>
    <property type="match status" value="1"/>
</dbReference>
<keyword evidence="2" id="KW-0496">Mitochondrion</keyword>
<feature type="domain" description="Complex 1 LYR protein" evidence="5">
    <location>
        <begin position="8"/>
        <end position="66"/>
    </location>
</feature>
<dbReference type="GO" id="GO:0034553">
    <property type="term" value="P:mitochondrial respiratory chain complex II assembly"/>
    <property type="evidence" value="ECO:0007669"/>
    <property type="project" value="InterPro"/>
</dbReference>
<evidence type="ECO:0000256" key="1">
    <source>
        <dbReference type="ARBA" id="ARBA00004305"/>
    </source>
</evidence>
<reference evidence="6 7" key="1">
    <citation type="journal article" date="2015" name="Environ. Microbiol.">
        <title>Metagenome sequence of Elaphomyces granulatus from sporocarp tissue reveals Ascomycota ectomycorrhizal fingerprints of genome expansion and a Proteobacteria-rich microbiome.</title>
        <authorList>
            <person name="Quandt C.A."/>
            <person name="Kohler A."/>
            <person name="Hesse C.N."/>
            <person name="Sharpton T.J."/>
            <person name="Martin F."/>
            <person name="Spatafora J.W."/>
        </authorList>
    </citation>
    <scope>NUCLEOTIDE SEQUENCE [LARGE SCALE GENOMIC DNA]</scope>
    <source>
        <strain evidence="6 7">OSC145934</strain>
    </source>
</reference>